<feature type="non-terminal residue" evidence="2">
    <location>
        <position position="1"/>
    </location>
</feature>
<name>A0ABS2Y356_POLSP</name>
<gene>
    <name evidence="2" type="primary">Ahcyl2_1</name>
    <name evidence="2" type="ORF">GTO93_0013214</name>
</gene>
<keyword evidence="3" id="KW-1185">Reference proteome</keyword>
<comment type="caution">
    <text evidence="2">The sequence shown here is derived from an EMBL/GenBank/DDBJ whole genome shotgun (WGS) entry which is preliminary data.</text>
</comment>
<evidence type="ECO:0000256" key="1">
    <source>
        <dbReference type="SAM" id="MobiDB-lite"/>
    </source>
</evidence>
<evidence type="ECO:0000313" key="3">
    <source>
        <dbReference type="Proteomes" id="UP001166093"/>
    </source>
</evidence>
<proteinExistence type="predicted"/>
<accession>A0ABS2Y356</accession>
<reference evidence="2" key="1">
    <citation type="journal article" date="2021" name="Cell">
        <title>Tracing the genetic footprints of vertebrate landing in non-teleost ray-finned fishes.</title>
        <authorList>
            <person name="Bi X."/>
            <person name="Wang K."/>
            <person name="Yang L."/>
            <person name="Pan H."/>
            <person name="Jiang H."/>
            <person name="Wei Q."/>
            <person name="Fang M."/>
            <person name="Yu H."/>
            <person name="Zhu C."/>
            <person name="Cai Y."/>
            <person name="He Y."/>
            <person name="Gan X."/>
            <person name="Zeng H."/>
            <person name="Yu D."/>
            <person name="Zhu Y."/>
            <person name="Jiang H."/>
            <person name="Qiu Q."/>
            <person name="Yang H."/>
            <person name="Zhang Y.E."/>
            <person name="Wang W."/>
            <person name="Zhu M."/>
            <person name="He S."/>
            <person name="Zhang G."/>
        </authorList>
    </citation>
    <scope>NUCLEOTIDE SEQUENCE</scope>
    <source>
        <strain evidence="2">Pddl_001</strain>
    </source>
</reference>
<organism evidence="2 3">
    <name type="scientific">Polyodon spathula</name>
    <name type="common">North American paddlefish</name>
    <name type="synonym">Squalus spathula</name>
    <dbReference type="NCBI Taxonomy" id="7913"/>
    <lineage>
        <taxon>Eukaryota</taxon>
        <taxon>Metazoa</taxon>
        <taxon>Chordata</taxon>
        <taxon>Craniata</taxon>
        <taxon>Vertebrata</taxon>
        <taxon>Euteleostomi</taxon>
        <taxon>Actinopterygii</taxon>
        <taxon>Chondrostei</taxon>
        <taxon>Acipenseriformes</taxon>
        <taxon>Polyodontidae</taxon>
        <taxon>Polyodon</taxon>
    </lineage>
</organism>
<feature type="region of interest" description="Disordered" evidence="1">
    <location>
        <begin position="24"/>
        <end position="57"/>
    </location>
</feature>
<feature type="compositionally biased region" description="Low complexity" evidence="1">
    <location>
        <begin position="41"/>
        <end position="57"/>
    </location>
</feature>
<feature type="non-terminal residue" evidence="2">
    <location>
        <position position="119"/>
    </location>
</feature>
<evidence type="ECO:0000313" key="2">
    <source>
        <dbReference type="EMBL" id="MBN3281079.1"/>
    </source>
</evidence>
<protein>
    <submittedName>
        <fullName evidence="2">SAHH3 Adenosylhomocysteinase</fullName>
    </submittedName>
</protein>
<dbReference type="EMBL" id="JAAWVQ010105111">
    <property type="protein sequence ID" value="MBN3281079.1"/>
    <property type="molecule type" value="Genomic_DNA"/>
</dbReference>
<dbReference type="Proteomes" id="UP001166093">
    <property type="component" value="Unassembled WGS sequence"/>
</dbReference>
<sequence length="119" mass="12794">MSVQVVAAKMAEVELKDINSKSLPAAMPVPQKQEEKSAIKSQPAVPSTSPAVSAAVKVAAAPEDPTLPNPSLNLMKMPQASVLKRTEQQHNGGEAFINPDGTVTEAPKTVKKVRDWRYY</sequence>